<reference evidence="2" key="1">
    <citation type="submission" date="2025-08" db="UniProtKB">
        <authorList>
            <consortium name="RefSeq"/>
        </authorList>
    </citation>
    <scope>IDENTIFICATION</scope>
</reference>
<sequence length="225" mass="26077">MKFPVEKILIDNGSSVNFIYWNCFEKMNLSYDRLKKVSSPLFSFLGESVPIMGSIQLEITLVSDLRRNRARRGDQKKAHSCYVSSIKGKQLLRDETLAISEDSVDKRKAMKKVEPVRLKYDDPDKVTYLESGMTGEIKREVVSYLKKNVDVFAWTPADMPDISLEMISHHLNVDPSIKPIKQKRRNMAPEKQHALEEEIDKLIRADFIEEVQYPEWLANVIMVKK</sequence>
<organism evidence="1 2">
    <name type="scientific">Dioscorea cayennensis subsp. rotundata</name>
    <name type="common">White Guinea yam</name>
    <name type="synonym">Dioscorea rotundata</name>
    <dbReference type="NCBI Taxonomy" id="55577"/>
    <lineage>
        <taxon>Eukaryota</taxon>
        <taxon>Viridiplantae</taxon>
        <taxon>Streptophyta</taxon>
        <taxon>Embryophyta</taxon>
        <taxon>Tracheophyta</taxon>
        <taxon>Spermatophyta</taxon>
        <taxon>Magnoliopsida</taxon>
        <taxon>Liliopsida</taxon>
        <taxon>Dioscoreales</taxon>
        <taxon>Dioscoreaceae</taxon>
        <taxon>Dioscorea</taxon>
    </lineage>
</organism>
<proteinExistence type="predicted"/>
<dbReference type="Gene3D" id="3.10.10.10">
    <property type="entry name" value="HIV Type 1 Reverse Transcriptase, subunit A, domain 1"/>
    <property type="match status" value="1"/>
</dbReference>
<evidence type="ECO:0000313" key="1">
    <source>
        <dbReference type="Proteomes" id="UP001515500"/>
    </source>
</evidence>
<name>A0AB40CJK6_DIOCR</name>
<dbReference type="GeneID" id="120276122"/>
<evidence type="ECO:0000313" key="2">
    <source>
        <dbReference type="RefSeq" id="XP_039138785.1"/>
    </source>
</evidence>
<dbReference type="SUPFAM" id="SSF56672">
    <property type="entry name" value="DNA/RNA polymerases"/>
    <property type="match status" value="1"/>
</dbReference>
<accession>A0AB40CJK6</accession>
<dbReference type="AlphaFoldDB" id="A0AB40CJK6"/>
<dbReference type="InterPro" id="IPR053134">
    <property type="entry name" value="RNA-dir_DNA_polymerase"/>
</dbReference>
<protein>
    <submittedName>
        <fullName evidence="2">Uncharacterized protein LOC120276122</fullName>
    </submittedName>
</protein>
<dbReference type="PANTHER" id="PTHR24559">
    <property type="entry name" value="TRANSPOSON TY3-I GAG-POL POLYPROTEIN"/>
    <property type="match status" value="1"/>
</dbReference>
<dbReference type="InterPro" id="IPR043502">
    <property type="entry name" value="DNA/RNA_pol_sf"/>
</dbReference>
<dbReference type="Proteomes" id="UP001515500">
    <property type="component" value="Chromosome 14"/>
</dbReference>
<dbReference type="PANTHER" id="PTHR24559:SF444">
    <property type="entry name" value="REVERSE TRANSCRIPTASE DOMAIN-CONTAINING PROTEIN"/>
    <property type="match status" value="1"/>
</dbReference>
<dbReference type="RefSeq" id="XP_039138785.1">
    <property type="nucleotide sequence ID" value="XM_039282851.1"/>
</dbReference>
<keyword evidence="1" id="KW-1185">Reference proteome</keyword>
<gene>
    <name evidence="2" type="primary">LOC120276122</name>
</gene>